<dbReference type="Gene3D" id="3.40.50.150">
    <property type="entry name" value="Vaccinia Virus protein VP39"/>
    <property type="match status" value="1"/>
</dbReference>
<feature type="region of interest" description="Disordered" evidence="3">
    <location>
        <begin position="228"/>
        <end position="285"/>
    </location>
</feature>
<feature type="non-terminal residue" evidence="5">
    <location>
        <position position="1"/>
    </location>
</feature>
<sequence>PQMYIDHLVMICQEIKHVLKKSGSFYLNIGDTYFGGKGKSGSEEPDEFTLRKKQGLMQGKASTYQGDRPSDICKRDKWLQPKQLLLIPSRVAIALQDDGWILRSDIIWKKPNPLPSSVKDRLSNTFEHVFHLVKSRRYYYDLNSIRTPHAVAVERWKTPYAKKKNSKYVEDLAACGSNDKKSTMFHPDGKNPGNTFEYTVNENEPQGNTAIKQRMAYRRRVLGMDHDYCPDHPKGRNSGDVICPESWGVDKNQEYHGEGKHNPKGQSPSDLKRNIVESFKDNPKG</sequence>
<dbReference type="SUPFAM" id="SSF53335">
    <property type="entry name" value="S-adenosyl-L-methionine-dependent methyltransferases"/>
    <property type="match status" value="1"/>
</dbReference>
<feature type="compositionally biased region" description="Basic and acidic residues" evidence="3">
    <location>
        <begin position="270"/>
        <end position="285"/>
    </location>
</feature>
<dbReference type="EMBL" id="BART01023922">
    <property type="protein sequence ID" value="GAG98393.1"/>
    <property type="molecule type" value="Genomic_DNA"/>
</dbReference>
<gene>
    <name evidence="5" type="ORF">S01H4_43376</name>
</gene>
<evidence type="ECO:0000256" key="3">
    <source>
        <dbReference type="SAM" id="MobiDB-lite"/>
    </source>
</evidence>
<dbReference type="GO" id="GO:0008170">
    <property type="term" value="F:N-methyltransferase activity"/>
    <property type="evidence" value="ECO:0007669"/>
    <property type="project" value="InterPro"/>
</dbReference>
<organism evidence="5">
    <name type="scientific">marine sediment metagenome</name>
    <dbReference type="NCBI Taxonomy" id="412755"/>
    <lineage>
        <taxon>unclassified sequences</taxon>
        <taxon>metagenomes</taxon>
        <taxon>ecological metagenomes</taxon>
    </lineage>
</organism>
<keyword evidence="1" id="KW-0489">Methyltransferase</keyword>
<dbReference type="AlphaFoldDB" id="X1CQK5"/>
<feature type="compositionally biased region" description="Basic and acidic residues" evidence="3">
    <location>
        <begin position="251"/>
        <end position="261"/>
    </location>
</feature>
<name>X1CQK5_9ZZZZ</name>
<dbReference type="Pfam" id="PF01555">
    <property type="entry name" value="N6_N4_Mtase"/>
    <property type="match status" value="1"/>
</dbReference>
<accession>X1CQK5</accession>
<dbReference type="GO" id="GO:0003677">
    <property type="term" value="F:DNA binding"/>
    <property type="evidence" value="ECO:0007669"/>
    <property type="project" value="InterPro"/>
</dbReference>
<reference evidence="5" key="1">
    <citation type="journal article" date="2014" name="Front. Microbiol.">
        <title>High frequency of phylogenetically diverse reductive dehalogenase-homologous genes in deep subseafloor sedimentary metagenomes.</title>
        <authorList>
            <person name="Kawai M."/>
            <person name="Futagami T."/>
            <person name="Toyoda A."/>
            <person name="Takaki Y."/>
            <person name="Nishi S."/>
            <person name="Hori S."/>
            <person name="Arai W."/>
            <person name="Tsubouchi T."/>
            <person name="Morono Y."/>
            <person name="Uchiyama I."/>
            <person name="Ito T."/>
            <person name="Fujiyama A."/>
            <person name="Inagaki F."/>
            <person name="Takami H."/>
        </authorList>
    </citation>
    <scope>NUCLEOTIDE SEQUENCE</scope>
    <source>
        <strain evidence="5">Expedition CK06-06</strain>
    </source>
</reference>
<evidence type="ECO:0000256" key="2">
    <source>
        <dbReference type="ARBA" id="ARBA00022679"/>
    </source>
</evidence>
<comment type="caution">
    <text evidence="5">The sequence shown here is derived from an EMBL/GenBank/DDBJ whole genome shotgun (WGS) entry which is preliminary data.</text>
</comment>
<dbReference type="InterPro" id="IPR002941">
    <property type="entry name" value="DNA_methylase_N4/N6"/>
</dbReference>
<feature type="non-terminal residue" evidence="5">
    <location>
        <position position="285"/>
    </location>
</feature>
<feature type="domain" description="DNA methylase N-4/N-6" evidence="4">
    <location>
        <begin position="4"/>
        <end position="211"/>
    </location>
</feature>
<proteinExistence type="predicted"/>
<evidence type="ECO:0000313" key="5">
    <source>
        <dbReference type="EMBL" id="GAG98393.1"/>
    </source>
</evidence>
<dbReference type="InterPro" id="IPR029063">
    <property type="entry name" value="SAM-dependent_MTases_sf"/>
</dbReference>
<dbReference type="GO" id="GO:0032259">
    <property type="term" value="P:methylation"/>
    <property type="evidence" value="ECO:0007669"/>
    <property type="project" value="UniProtKB-KW"/>
</dbReference>
<keyword evidence="2" id="KW-0808">Transferase</keyword>
<evidence type="ECO:0000259" key="4">
    <source>
        <dbReference type="Pfam" id="PF01555"/>
    </source>
</evidence>
<evidence type="ECO:0000256" key="1">
    <source>
        <dbReference type="ARBA" id="ARBA00022603"/>
    </source>
</evidence>
<protein>
    <recommendedName>
        <fullName evidence="4">DNA methylase N-4/N-6 domain-containing protein</fullName>
    </recommendedName>
</protein>